<dbReference type="Pfam" id="PF14634">
    <property type="entry name" value="zf-RING_5"/>
    <property type="match status" value="1"/>
</dbReference>
<evidence type="ECO:0000256" key="3">
    <source>
        <dbReference type="ARBA" id="ARBA00022833"/>
    </source>
</evidence>
<dbReference type="SUPFAM" id="SSF57850">
    <property type="entry name" value="RING/U-box"/>
    <property type="match status" value="1"/>
</dbReference>
<dbReference type="Proteomes" id="UP001473302">
    <property type="component" value="Unassembled WGS sequence"/>
</dbReference>
<evidence type="ECO:0000259" key="6">
    <source>
        <dbReference type="PROSITE" id="PS50089"/>
    </source>
</evidence>
<keyword evidence="2 4" id="KW-0863">Zinc-finger</keyword>
<dbReference type="InterPro" id="IPR042448">
    <property type="entry name" value="CCNB1IP1"/>
</dbReference>
<dbReference type="EMBL" id="BAABUK010000005">
    <property type="protein sequence ID" value="GAA5809347.1"/>
    <property type="molecule type" value="Genomic_DNA"/>
</dbReference>
<evidence type="ECO:0000256" key="2">
    <source>
        <dbReference type="ARBA" id="ARBA00022771"/>
    </source>
</evidence>
<evidence type="ECO:0000256" key="5">
    <source>
        <dbReference type="SAM" id="Coils"/>
    </source>
</evidence>
<keyword evidence="3" id="KW-0862">Zinc</keyword>
<keyword evidence="1" id="KW-0479">Metal-binding</keyword>
<dbReference type="PROSITE" id="PS00518">
    <property type="entry name" value="ZF_RING_1"/>
    <property type="match status" value="1"/>
</dbReference>
<dbReference type="PROSITE" id="PS50089">
    <property type="entry name" value="ZF_RING_2"/>
    <property type="match status" value="1"/>
</dbReference>
<protein>
    <recommendedName>
        <fullName evidence="6">RING-type domain-containing protein</fullName>
    </recommendedName>
</protein>
<sequence length="260" mass="29769">MDVDIHCNVIKCRRKLSVEGQACVTSCSHIFCLDCAKKSFDKASICPACKTNLVQENDDMILVQMNPTEEYKSSVLAGLKPDNILDICSRAIAFYEYQTSQELSFQSLLQKNMQDKYRSLKSQFDIVTRDLNHIIKAEKEKHQDLINEFEAEKSKSMQLYQKLQEKSKQFQKLQGIYEKLKRKHIGSNFQETFTPPPPPPPLMSRPVMSRQFNKSDIVPPAGRSNLSSTRIPSPVKSIYSVRSHHRRFYSSADASSNRAP</sequence>
<feature type="domain" description="RING-type" evidence="6">
    <location>
        <begin position="12"/>
        <end position="50"/>
    </location>
</feature>
<keyword evidence="8" id="KW-1185">Reference proteome</keyword>
<evidence type="ECO:0000256" key="4">
    <source>
        <dbReference type="PROSITE-ProRule" id="PRU00175"/>
    </source>
</evidence>
<dbReference type="Gene3D" id="3.30.40.10">
    <property type="entry name" value="Zinc/RING finger domain, C3HC4 (zinc finger)"/>
    <property type="match status" value="1"/>
</dbReference>
<dbReference type="InterPro" id="IPR017907">
    <property type="entry name" value="Znf_RING_CS"/>
</dbReference>
<dbReference type="PANTHER" id="PTHR14305:SF0">
    <property type="entry name" value="E3 UBIQUITIN-PROTEIN LIGASE CCNB1IP1"/>
    <property type="match status" value="1"/>
</dbReference>
<dbReference type="PANTHER" id="PTHR14305">
    <property type="entry name" value="E3 UBIQUITIN-PROTEIN LIGASE CCNB1IP1"/>
    <property type="match status" value="1"/>
</dbReference>
<accession>A0ABP9YRA7</accession>
<gene>
    <name evidence="7" type="ORF">MFLAVUS_002755</name>
</gene>
<keyword evidence="5" id="KW-0175">Coiled coil</keyword>
<name>A0ABP9YRA7_9FUNG</name>
<comment type="caution">
    <text evidence="7">The sequence shown here is derived from an EMBL/GenBank/DDBJ whole genome shotgun (WGS) entry which is preliminary data.</text>
</comment>
<dbReference type="InterPro" id="IPR013083">
    <property type="entry name" value="Znf_RING/FYVE/PHD"/>
</dbReference>
<dbReference type="InterPro" id="IPR001841">
    <property type="entry name" value="Znf_RING"/>
</dbReference>
<reference evidence="7 8" key="1">
    <citation type="submission" date="2024-04" db="EMBL/GenBank/DDBJ databases">
        <title>genome sequences of Mucor flavus KT1a and Helicostylum pulchrum KT1b strains isolated from the surface of a dry-aged beef.</title>
        <authorList>
            <person name="Toyotome T."/>
            <person name="Hosono M."/>
            <person name="Torimaru M."/>
            <person name="Fukuda K."/>
            <person name="Mikami N."/>
        </authorList>
    </citation>
    <scope>NUCLEOTIDE SEQUENCE [LARGE SCALE GENOMIC DNA]</scope>
    <source>
        <strain evidence="7 8">KT1a</strain>
    </source>
</reference>
<organism evidence="7 8">
    <name type="scientific">Mucor flavus</name>
    <dbReference type="NCBI Taxonomy" id="439312"/>
    <lineage>
        <taxon>Eukaryota</taxon>
        <taxon>Fungi</taxon>
        <taxon>Fungi incertae sedis</taxon>
        <taxon>Mucoromycota</taxon>
        <taxon>Mucoromycotina</taxon>
        <taxon>Mucoromycetes</taxon>
        <taxon>Mucorales</taxon>
        <taxon>Mucorineae</taxon>
        <taxon>Mucoraceae</taxon>
        <taxon>Mucor</taxon>
    </lineage>
</organism>
<evidence type="ECO:0000256" key="1">
    <source>
        <dbReference type="ARBA" id="ARBA00022723"/>
    </source>
</evidence>
<proteinExistence type="predicted"/>
<evidence type="ECO:0000313" key="8">
    <source>
        <dbReference type="Proteomes" id="UP001473302"/>
    </source>
</evidence>
<evidence type="ECO:0000313" key="7">
    <source>
        <dbReference type="EMBL" id="GAA5809347.1"/>
    </source>
</evidence>
<feature type="coiled-coil region" evidence="5">
    <location>
        <begin position="132"/>
        <end position="183"/>
    </location>
</feature>